<gene>
    <name evidence="1" type="ORF">STAS_09745</name>
</gene>
<keyword evidence="1" id="KW-0067">ATP-binding</keyword>
<evidence type="ECO:0000313" key="1">
    <source>
        <dbReference type="EMBL" id="GER33599.1"/>
    </source>
</evidence>
<organism evidence="1 2">
    <name type="scientific">Striga asiatica</name>
    <name type="common">Asiatic witchweed</name>
    <name type="synonym">Buchnera asiatica</name>
    <dbReference type="NCBI Taxonomy" id="4170"/>
    <lineage>
        <taxon>Eukaryota</taxon>
        <taxon>Viridiplantae</taxon>
        <taxon>Streptophyta</taxon>
        <taxon>Embryophyta</taxon>
        <taxon>Tracheophyta</taxon>
        <taxon>Spermatophyta</taxon>
        <taxon>Magnoliopsida</taxon>
        <taxon>eudicotyledons</taxon>
        <taxon>Gunneridae</taxon>
        <taxon>Pentapetalae</taxon>
        <taxon>asterids</taxon>
        <taxon>lamiids</taxon>
        <taxon>Lamiales</taxon>
        <taxon>Orobanchaceae</taxon>
        <taxon>Buchnereae</taxon>
        <taxon>Striga</taxon>
    </lineage>
</organism>
<dbReference type="Proteomes" id="UP000325081">
    <property type="component" value="Unassembled WGS sequence"/>
</dbReference>
<comment type="caution">
    <text evidence="1">The sequence shown here is derived from an EMBL/GenBank/DDBJ whole genome shotgun (WGS) entry which is preliminary data.</text>
</comment>
<evidence type="ECO:0000313" key="2">
    <source>
        <dbReference type="Proteomes" id="UP000325081"/>
    </source>
</evidence>
<protein>
    <submittedName>
        <fullName evidence="1">DNA helicase</fullName>
    </submittedName>
</protein>
<keyword evidence="2" id="KW-1185">Reference proteome</keyword>
<keyword evidence="1" id="KW-0547">Nucleotide-binding</keyword>
<keyword evidence="1" id="KW-0378">Hydrolase</keyword>
<reference evidence="2" key="1">
    <citation type="journal article" date="2019" name="Curr. Biol.">
        <title>Genome Sequence of Striga asiatica Provides Insight into the Evolution of Plant Parasitism.</title>
        <authorList>
            <person name="Yoshida S."/>
            <person name="Kim S."/>
            <person name="Wafula E.K."/>
            <person name="Tanskanen J."/>
            <person name="Kim Y.M."/>
            <person name="Honaas L."/>
            <person name="Yang Z."/>
            <person name="Spallek T."/>
            <person name="Conn C.E."/>
            <person name="Ichihashi Y."/>
            <person name="Cheong K."/>
            <person name="Cui S."/>
            <person name="Der J.P."/>
            <person name="Gundlach H."/>
            <person name="Jiao Y."/>
            <person name="Hori C."/>
            <person name="Ishida J.K."/>
            <person name="Kasahara H."/>
            <person name="Kiba T."/>
            <person name="Kim M.S."/>
            <person name="Koo N."/>
            <person name="Laohavisit A."/>
            <person name="Lee Y.H."/>
            <person name="Lumba S."/>
            <person name="McCourt P."/>
            <person name="Mortimer J.C."/>
            <person name="Mutuku J.M."/>
            <person name="Nomura T."/>
            <person name="Sasaki-Sekimoto Y."/>
            <person name="Seto Y."/>
            <person name="Wang Y."/>
            <person name="Wakatake T."/>
            <person name="Sakakibara H."/>
            <person name="Demura T."/>
            <person name="Yamaguchi S."/>
            <person name="Yoneyama K."/>
            <person name="Manabe R.I."/>
            <person name="Nelson D.C."/>
            <person name="Schulman A.H."/>
            <person name="Timko M.P."/>
            <person name="dePamphilis C.W."/>
            <person name="Choi D."/>
            <person name="Shirasu K."/>
        </authorList>
    </citation>
    <scope>NUCLEOTIDE SEQUENCE [LARGE SCALE GENOMIC DNA]</scope>
    <source>
        <strain evidence="2">cv. UVA1</strain>
    </source>
</reference>
<accession>A0A5A7PLH5</accession>
<dbReference type="AlphaFoldDB" id="A0A5A7PLH5"/>
<name>A0A5A7PLH5_STRAF</name>
<keyword evidence="1" id="KW-0347">Helicase</keyword>
<sequence>MFARLATGQRMRMVNTPVLAIAGTTHIVIWAGVTAPPLASLYVQVAHSARSHKCWGRGVVKMVQYHHRRVLGSPEGVILVVVALTQAEERLSRVKEFTLYDLVVLGVIRDSRYFHLFSRICIFLGFSWTYGIKCVLVLVVNGIPIEFQQPLEYSSVSTSVLIDDVFSSTWPVISIKVWQPCCSYLCFTFTGRDKEMLVKISQLNYNTFF</sequence>
<dbReference type="EMBL" id="BKCP01004750">
    <property type="protein sequence ID" value="GER33599.1"/>
    <property type="molecule type" value="Genomic_DNA"/>
</dbReference>
<dbReference type="GO" id="GO:0004386">
    <property type="term" value="F:helicase activity"/>
    <property type="evidence" value="ECO:0007669"/>
    <property type="project" value="UniProtKB-KW"/>
</dbReference>
<proteinExistence type="predicted"/>